<feature type="compositionally biased region" description="Polar residues" evidence="9">
    <location>
        <begin position="73"/>
        <end position="89"/>
    </location>
</feature>
<dbReference type="CDD" id="cd00144">
    <property type="entry name" value="MPP_PPP_family"/>
    <property type="match status" value="1"/>
</dbReference>
<evidence type="ECO:0000256" key="6">
    <source>
        <dbReference type="ARBA" id="ARBA00047761"/>
    </source>
</evidence>
<feature type="compositionally biased region" description="Polar residues" evidence="9">
    <location>
        <begin position="111"/>
        <end position="126"/>
    </location>
</feature>
<feature type="compositionally biased region" description="Basic and acidic residues" evidence="9">
    <location>
        <begin position="51"/>
        <end position="65"/>
    </location>
</feature>
<evidence type="ECO:0000256" key="2">
    <source>
        <dbReference type="ARBA" id="ARBA00022723"/>
    </source>
</evidence>
<dbReference type="InterPro" id="IPR004843">
    <property type="entry name" value="Calcineurin-like_PHP"/>
</dbReference>
<dbReference type="WBParaSite" id="PTRK_0000040600.1">
    <property type="protein sequence ID" value="PTRK_0000040600.1"/>
    <property type="gene ID" value="PTRK_0000040600"/>
</dbReference>
<keyword evidence="2" id="KW-0479">Metal-binding</keyword>
<dbReference type="Pfam" id="PF13896">
    <property type="entry name" value="Glyco_transf_49"/>
    <property type="match status" value="1"/>
</dbReference>
<dbReference type="EC" id="3.1.3.16" evidence="8"/>
<sequence length="930" mass="108797">MRRSSTTKERRTNKSSAKFERLKNFKDIQECTEYKREVSKGNLFSFITKKQKIEDKDNKESEGKPRRSVKNKAGSNDLSITQHVVSKSVGSIVPSEKSKKTNRDSCHTLVKRSSSATESTNINMKNSNNRIMFMRKTHSLNQRTPTDIKSSIFIRPTEFIGKRLLMSSISESNSSVSGRDELGGNTKSSDDDQPVTKTKKINISSIDVNNENDRLFKSQMKRFLMNLPKCKSSTVKIEEAFTWLSRYMDYIIIRKYNASYFASKEKNYLSNFFSESVIIRIIHHAAMIFESEPTLLELSIPNSMKEINVVSDIHGSMEDLMRAFGTCGTPGDSMYLFLGDYVDRGEYEVDIVMLLFLLKICYPKYIYLLRGNHEFYDINHRNQFPSHCRQSFSSGNYWKLLNFVFNRLSLAAIIENEIYCVHGGISQWITSRNSIKNLKKPYTDNVLLVERLIITDTVWSDPSPDLSERMFPASSRNVGFCFTKNGLKKVLKLLDVKMLLRGHQQPIDGFANEFGGICCTLHSRQLDITSNASTVKVFRDKKLNGKLHIKGLIYAIKSFSEDTKSMTHRRIHYIYHKRYTVFPNVIKTDENVDSNRITLILHISNDRNLSMIQEHSKNWKGSISLGVFMHNKILRDARTLCTLCHLKKYSENETNLSIHLIFNKLLEPNDDFIKQVMENEMYCEEYFNKFSHTNGVCYKKPRDKYEKIERLLSYPINVVKNVARNHQITKFIIFGNTGYMFSKDFEKKVLPIAKERMEGQKNVLVLRSFDILKELSSIDNINKSLLRDLAFKRKVFFFKNEKKKHFRLPKLKTWLLSKEGNASVQFIYNDYPIDWDPIFIMNNNVDYYIEEINFPSEDNVNLRWQMCKNNFKFLVLNDVFVYKFGWKNEEERELAYQARKIAKKINSKVVKLFKEKFNRRFPNSKRKCYE</sequence>
<dbReference type="Gene3D" id="3.60.21.10">
    <property type="match status" value="1"/>
</dbReference>
<proteinExistence type="inferred from homology"/>
<name>A0A0N4Z129_PARTI</name>
<accession>A0A0N4Z129</accession>
<dbReference type="InterPro" id="IPR050341">
    <property type="entry name" value="PP1_catalytic_subunit"/>
</dbReference>
<comment type="cofactor">
    <cofactor evidence="1">
        <name>Mn(2+)</name>
        <dbReference type="ChEBI" id="CHEBI:29035"/>
    </cofactor>
</comment>
<dbReference type="InterPro" id="IPR029052">
    <property type="entry name" value="Metallo-depent_PP-like"/>
</dbReference>
<evidence type="ECO:0000256" key="3">
    <source>
        <dbReference type="ARBA" id="ARBA00022801"/>
    </source>
</evidence>
<dbReference type="STRING" id="131310.A0A0N4Z129"/>
<evidence type="ECO:0000259" key="10">
    <source>
        <dbReference type="PROSITE" id="PS00125"/>
    </source>
</evidence>
<keyword evidence="11" id="KW-1185">Reference proteome</keyword>
<evidence type="ECO:0000256" key="9">
    <source>
        <dbReference type="SAM" id="MobiDB-lite"/>
    </source>
</evidence>
<evidence type="ECO:0000313" key="11">
    <source>
        <dbReference type="Proteomes" id="UP000038045"/>
    </source>
</evidence>
<dbReference type="GO" id="GO:0004722">
    <property type="term" value="F:protein serine/threonine phosphatase activity"/>
    <property type="evidence" value="ECO:0007669"/>
    <property type="project" value="UniProtKB-EC"/>
</dbReference>
<organism evidence="11 12">
    <name type="scientific">Parastrongyloides trichosuri</name>
    <name type="common">Possum-specific nematode worm</name>
    <dbReference type="NCBI Taxonomy" id="131310"/>
    <lineage>
        <taxon>Eukaryota</taxon>
        <taxon>Metazoa</taxon>
        <taxon>Ecdysozoa</taxon>
        <taxon>Nematoda</taxon>
        <taxon>Chromadorea</taxon>
        <taxon>Rhabditida</taxon>
        <taxon>Tylenchina</taxon>
        <taxon>Panagrolaimomorpha</taxon>
        <taxon>Strongyloidoidea</taxon>
        <taxon>Strongyloididae</taxon>
        <taxon>Parastrongyloides</taxon>
    </lineage>
</organism>
<dbReference type="InterPro" id="IPR006186">
    <property type="entry name" value="Ser/Thr-sp_prot-phosphatase"/>
</dbReference>
<dbReference type="GO" id="GO:0005737">
    <property type="term" value="C:cytoplasm"/>
    <property type="evidence" value="ECO:0007669"/>
    <property type="project" value="TreeGrafter"/>
</dbReference>
<dbReference type="SUPFAM" id="SSF56300">
    <property type="entry name" value="Metallo-dependent phosphatases"/>
    <property type="match status" value="1"/>
</dbReference>
<evidence type="ECO:0000256" key="8">
    <source>
        <dbReference type="RuleBase" id="RU004273"/>
    </source>
</evidence>
<dbReference type="GO" id="GO:0005634">
    <property type="term" value="C:nucleus"/>
    <property type="evidence" value="ECO:0007669"/>
    <property type="project" value="TreeGrafter"/>
</dbReference>
<feature type="compositionally biased region" description="Basic and acidic residues" evidence="9">
    <location>
        <begin position="96"/>
        <end position="106"/>
    </location>
</feature>
<dbReference type="Pfam" id="PF00149">
    <property type="entry name" value="Metallophos"/>
    <property type="match status" value="1"/>
</dbReference>
<dbReference type="PRINTS" id="PR00114">
    <property type="entry name" value="STPHPHTASE"/>
</dbReference>
<evidence type="ECO:0000313" key="12">
    <source>
        <dbReference type="WBParaSite" id="PTRK_0000040600.1"/>
    </source>
</evidence>
<protein>
    <recommendedName>
        <fullName evidence="8">Serine/threonine-protein phosphatase</fullName>
        <ecNumber evidence="8">3.1.3.16</ecNumber>
    </recommendedName>
</protein>
<evidence type="ECO:0000256" key="7">
    <source>
        <dbReference type="ARBA" id="ARBA00048336"/>
    </source>
</evidence>
<dbReference type="PROSITE" id="PS00125">
    <property type="entry name" value="SER_THR_PHOSPHATASE"/>
    <property type="match status" value="1"/>
</dbReference>
<evidence type="ECO:0000256" key="5">
    <source>
        <dbReference type="ARBA" id="ARBA00023211"/>
    </source>
</evidence>
<evidence type="ECO:0000256" key="4">
    <source>
        <dbReference type="ARBA" id="ARBA00022912"/>
    </source>
</evidence>
<comment type="similarity">
    <text evidence="8">Belongs to the PPP phosphatase family.</text>
</comment>
<feature type="domain" description="Serine/threonine specific protein phosphatases" evidence="10">
    <location>
        <begin position="369"/>
        <end position="374"/>
    </location>
</feature>
<comment type="catalytic activity">
    <reaction evidence="6">
        <text>O-phospho-L-seryl-[protein] + H2O = L-seryl-[protein] + phosphate</text>
        <dbReference type="Rhea" id="RHEA:20629"/>
        <dbReference type="Rhea" id="RHEA-COMP:9863"/>
        <dbReference type="Rhea" id="RHEA-COMP:11604"/>
        <dbReference type="ChEBI" id="CHEBI:15377"/>
        <dbReference type="ChEBI" id="CHEBI:29999"/>
        <dbReference type="ChEBI" id="CHEBI:43474"/>
        <dbReference type="ChEBI" id="CHEBI:83421"/>
        <dbReference type="EC" id="3.1.3.16"/>
    </reaction>
</comment>
<keyword evidence="5" id="KW-0464">Manganese</keyword>
<keyword evidence="3 8" id="KW-0378">Hydrolase</keyword>
<feature type="region of interest" description="Disordered" evidence="9">
    <location>
        <begin position="47"/>
        <end position="126"/>
    </location>
</feature>
<feature type="region of interest" description="Disordered" evidence="9">
    <location>
        <begin position="171"/>
        <end position="196"/>
    </location>
</feature>
<dbReference type="AlphaFoldDB" id="A0A0N4Z129"/>
<evidence type="ECO:0000256" key="1">
    <source>
        <dbReference type="ARBA" id="ARBA00001936"/>
    </source>
</evidence>
<dbReference type="Proteomes" id="UP000038045">
    <property type="component" value="Unplaced"/>
</dbReference>
<dbReference type="PANTHER" id="PTHR11668:SF300">
    <property type="entry name" value="SERINE_THREONINE-PROTEIN PHOSPHATASE"/>
    <property type="match status" value="1"/>
</dbReference>
<comment type="catalytic activity">
    <reaction evidence="7 8">
        <text>O-phospho-L-threonyl-[protein] + H2O = L-threonyl-[protein] + phosphate</text>
        <dbReference type="Rhea" id="RHEA:47004"/>
        <dbReference type="Rhea" id="RHEA-COMP:11060"/>
        <dbReference type="Rhea" id="RHEA-COMP:11605"/>
        <dbReference type="ChEBI" id="CHEBI:15377"/>
        <dbReference type="ChEBI" id="CHEBI:30013"/>
        <dbReference type="ChEBI" id="CHEBI:43474"/>
        <dbReference type="ChEBI" id="CHEBI:61977"/>
        <dbReference type="EC" id="3.1.3.16"/>
    </reaction>
</comment>
<dbReference type="SMART" id="SM00156">
    <property type="entry name" value="PP2Ac"/>
    <property type="match status" value="1"/>
</dbReference>
<keyword evidence="4" id="KW-0904">Protein phosphatase</keyword>
<reference evidence="12" key="1">
    <citation type="submission" date="2017-02" db="UniProtKB">
        <authorList>
            <consortium name="WormBaseParasite"/>
        </authorList>
    </citation>
    <scope>IDENTIFICATION</scope>
</reference>
<dbReference type="PANTHER" id="PTHR11668">
    <property type="entry name" value="SERINE/THREONINE PROTEIN PHOSPHATASE"/>
    <property type="match status" value="1"/>
</dbReference>
<dbReference type="GO" id="GO:0046872">
    <property type="term" value="F:metal ion binding"/>
    <property type="evidence" value="ECO:0007669"/>
    <property type="project" value="UniProtKB-KW"/>
</dbReference>